<protein>
    <submittedName>
        <fullName evidence="2">Uncharacterized protein</fullName>
    </submittedName>
</protein>
<evidence type="ECO:0000313" key="3">
    <source>
        <dbReference type="Proteomes" id="UP000016666"/>
    </source>
</evidence>
<proteinExistence type="predicted"/>
<reference evidence="2" key="2">
    <citation type="submission" date="2025-08" db="UniProtKB">
        <authorList>
            <consortium name="Ensembl"/>
        </authorList>
    </citation>
    <scope>IDENTIFICATION</scope>
</reference>
<evidence type="ECO:0000313" key="2">
    <source>
        <dbReference type="Ensembl" id="ENSAPLP00000021357.1"/>
    </source>
</evidence>
<keyword evidence="3" id="KW-1185">Reference proteome</keyword>
<dbReference type="Ensembl" id="ENSAPLT00000033638.1">
    <property type="protein sequence ID" value="ENSAPLP00000021357.1"/>
    <property type="gene ID" value="ENSAPLG00000018606.1"/>
</dbReference>
<dbReference type="AlphaFoldDB" id="A0A493T643"/>
<accession>A0A493T643</accession>
<reference evidence="3" key="1">
    <citation type="submission" date="2017-10" db="EMBL/GenBank/DDBJ databases">
        <title>A new Pekin duck reference genome.</title>
        <authorList>
            <person name="Hou Z.-C."/>
            <person name="Zhou Z.-K."/>
            <person name="Zhu F."/>
            <person name="Hou S.-S."/>
        </authorList>
    </citation>
    <scope>NUCLEOTIDE SEQUENCE [LARGE SCALE GENOMIC DNA]</scope>
</reference>
<evidence type="ECO:0000256" key="1">
    <source>
        <dbReference type="SAM" id="MobiDB-lite"/>
    </source>
</evidence>
<sequence length="76" mass="7177">MAAGGPGAAGAARVSSGRELGCVPEVAAALGAVARQGSGSAPPGTGPGRRRDRICCSTAGVSGEGDRGVIESLEGL</sequence>
<reference evidence="2" key="3">
    <citation type="submission" date="2025-09" db="UniProtKB">
        <authorList>
            <consortium name="Ensembl"/>
        </authorList>
    </citation>
    <scope>IDENTIFICATION</scope>
</reference>
<dbReference type="Proteomes" id="UP000016666">
    <property type="component" value="Unassembled WGS sequence"/>
</dbReference>
<name>A0A493T643_ANAPP</name>
<organism evidence="2 3">
    <name type="scientific">Anas platyrhynchos platyrhynchos</name>
    <name type="common">Northern mallard</name>
    <dbReference type="NCBI Taxonomy" id="8840"/>
    <lineage>
        <taxon>Eukaryota</taxon>
        <taxon>Metazoa</taxon>
        <taxon>Chordata</taxon>
        <taxon>Craniata</taxon>
        <taxon>Vertebrata</taxon>
        <taxon>Euteleostomi</taxon>
        <taxon>Archelosauria</taxon>
        <taxon>Archosauria</taxon>
        <taxon>Dinosauria</taxon>
        <taxon>Saurischia</taxon>
        <taxon>Theropoda</taxon>
        <taxon>Coelurosauria</taxon>
        <taxon>Aves</taxon>
        <taxon>Neognathae</taxon>
        <taxon>Galloanserae</taxon>
        <taxon>Anseriformes</taxon>
        <taxon>Anatidae</taxon>
        <taxon>Anatinae</taxon>
        <taxon>Anas</taxon>
    </lineage>
</organism>
<dbReference type="STRING" id="8840.ENSAPLP00000021357"/>
<feature type="region of interest" description="Disordered" evidence="1">
    <location>
        <begin position="34"/>
        <end position="76"/>
    </location>
</feature>